<dbReference type="PANTHER" id="PTHR35458:SF8">
    <property type="entry name" value="SLR0650 PROTEIN"/>
    <property type="match status" value="1"/>
</dbReference>
<dbReference type="InterPro" id="IPR021139">
    <property type="entry name" value="NYN"/>
</dbReference>
<dbReference type="AlphaFoldDB" id="A0A0G1HKV2"/>
<dbReference type="Gene3D" id="3.40.50.1010">
    <property type="entry name" value="5'-nuclease"/>
    <property type="match status" value="1"/>
</dbReference>
<accession>A0A0G1HKV2</accession>
<reference evidence="2 3" key="1">
    <citation type="journal article" date="2015" name="Nature">
        <title>rRNA introns, odd ribosomes, and small enigmatic genomes across a large radiation of phyla.</title>
        <authorList>
            <person name="Brown C.T."/>
            <person name="Hug L.A."/>
            <person name="Thomas B.C."/>
            <person name="Sharon I."/>
            <person name="Castelle C.J."/>
            <person name="Singh A."/>
            <person name="Wilkins M.J."/>
            <person name="Williams K.H."/>
            <person name="Banfield J.F."/>
        </authorList>
    </citation>
    <scope>NUCLEOTIDE SEQUENCE [LARGE SCALE GENOMIC DNA]</scope>
</reference>
<dbReference type="Pfam" id="PF01936">
    <property type="entry name" value="NYN"/>
    <property type="match status" value="1"/>
</dbReference>
<dbReference type="PANTHER" id="PTHR35458">
    <property type="entry name" value="SLR0755 PROTEIN"/>
    <property type="match status" value="1"/>
</dbReference>
<organism evidence="2 3">
    <name type="scientific">Candidatus Gottesmanbacteria bacterium GW2011_GWA2_44_17</name>
    <dbReference type="NCBI Taxonomy" id="1618444"/>
    <lineage>
        <taxon>Bacteria</taxon>
        <taxon>Candidatus Gottesmaniibacteriota</taxon>
    </lineage>
</organism>
<evidence type="ECO:0000313" key="2">
    <source>
        <dbReference type="EMBL" id="KKT47550.1"/>
    </source>
</evidence>
<evidence type="ECO:0000313" key="3">
    <source>
        <dbReference type="Proteomes" id="UP000034063"/>
    </source>
</evidence>
<evidence type="ECO:0000259" key="1">
    <source>
        <dbReference type="Pfam" id="PF01936"/>
    </source>
</evidence>
<dbReference type="GO" id="GO:0004540">
    <property type="term" value="F:RNA nuclease activity"/>
    <property type="evidence" value="ECO:0007669"/>
    <property type="project" value="InterPro"/>
</dbReference>
<dbReference type="Proteomes" id="UP000034063">
    <property type="component" value="Unassembled WGS sequence"/>
</dbReference>
<feature type="domain" description="NYN" evidence="1">
    <location>
        <begin position="8"/>
        <end position="166"/>
    </location>
</feature>
<sequence length="182" mass="20845">MKLSKSIIIFDGSNFYHKLKDAGFPHPSRFDYQAFSKHLTSKSKLVSKYYCIGKIRAKQEDKKARLLMAKQQKFITKLSQQGFTIQFGYLLKTDKQFHEKGVDVQIAVNILKGAYRNIYDLVYLVSSDSDLLPAILEAQSNGKIVVYVGFKDKLSYALKNSCKKSVILTKDDFHKFSEKTPI</sequence>
<name>A0A0G1HKV2_9BACT</name>
<proteinExistence type="predicted"/>
<dbReference type="InterPro" id="IPR047140">
    <property type="entry name" value="LabA"/>
</dbReference>
<dbReference type="EMBL" id="LCIB01000006">
    <property type="protein sequence ID" value="KKT47550.1"/>
    <property type="molecule type" value="Genomic_DNA"/>
</dbReference>
<gene>
    <name evidence="2" type="ORF">UW37_C0006G0013</name>
</gene>
<comment type="caution">
    <text evidence="2">The sequence shown here is derived from an EMBL/GenBank/DDBJ whole genome shotgun (WGS) entry which is preliminary data.</text>
</comment>
<protein>
    <recommendedName>
        <fullName evidence="1">NYN domain-containing protein</fullName>
    </recommendedName>
</protein>